<evidence type="ECO:0000313" key="2">
    <source>
        <dbReference type="Proteomes" id="UP000828048"/>
    </source>
</evidence>
<evidence type="ECO:0000313" key="1">
    <source>
        <dbReference type="EMBL" id="KAH7860879.1"/>
    </source>
</evidence>
<proteinExistence type="predicted"/>
<sequence length="484" mass="53677">MEWSRGPTIGRGSSATVSLASSALGDLFAVKSAELSRSSLLQKEQSFLSQLSSPHIVQYMGFEITSEFNNPMYNLFMEYIPNGSISDKIKKGGSLDESTIQLYTRQILIGLDYLHLNGLVHCDIKGENLLIGEDGIKIADLGCAKKVEDASEISGTPAFMAPEVARGEKQGFEADVWALGCTIIEMATGSHPWPESNNPVSTLYRIGFSGDVPESPEWFSDKAIDFLSKCLEKDCKQRWTVKQLLKHPFLDFLELSVSKSDECSGQFAQTFTDNSPVSVLDQGFWESMEVSEDQRNPTHISSSPNSPVERFMSLIGSNLPNWDWDEDWVTVRNKEIEEGSIIQEQNDRELTIDTVSSYMFSDVDLEELGNSIIMNEVLLPDISVDTSGGVDCNYASTDVLMAFGSDEIVLVILILKRKLMEVMFLFNLVPLVALLLLNLPVSLTGVLELLTNMPCFSETTTRVAPTNLYIPGVSCAIAMWYSRK</sequence>
<reference evidence="1 2" key="1">
    <citation type="journal article" date="2021" name="Hortic Res">
        <title>High-quality reference genome and annotation aids understanding of berry development for evergreen blueberry (Vaccinium darrowii).</title>
        <authorList>
            <person name="Yu J."/>
            <person name="Hulse-Kemp A.M."/>
            <person name="Babiker E."/>
            <person name="Staton M."/>
        </authorList>
    </citation>
    <scope>NUCLEOTIDE SEQUENCE [LARGE SCALE GENOMIC DNA]</scope>
    <source>
        <strain evidence="2">cv. NJ 8807/NJ 8810</strain>
        <tissue evidence="1">Young leaf</tissue>
    </source>
</reference>
<comment type="caution">
    <text evidence="1">The sequence shown here is derived from an EMBL/GenBank/DDBJ whole genome shotgun (WGS) entry which is preliminary data.</text>
</comment>
<keyword evidence="2" id="KW-1185">Reference proteome</keyword>
<protein>
    <submittedName>
        <fullName evidence="1">Uncharacterized protein</fullName>
    </submittedName>
</protein>
<accession>A0ACB7Z507</accession>
<dbReference type="Proteomes" id="UP000828048">
    <property type="component" value="Chromosome 4"/>
</dbReference>
<dbReference type="EMBL" id="CM037154">
    <property type="protein sequence ID" value="KAH7860879.1"/>
    <property type="molecule type" value="Genomic_DNA"/>
</dbReference>
<gene>
    <name evidence="1" type="ORF">Vadar_019069</name>
</gene>
<organism evidence="1 2">
    <name type="scientific">Vaccinium darrowii</name>
    <dbReference type="NCBI Taxonomy" id="229202"/>
    <lineage>
        <taxon>Eukaryota</taxon>
        <taxon>Viridiplantae</taxon>
        <taxon>Streptophyta</taxon>
        <taxon>Embryophyta</taxon>
        <taxon>Tracheophyta</taxon>
        <taxon>Spermatophyta</taxon>
        <taxon>Magnoliopsida</taxon>
        <taxon>eudicotyledons</taxon>
        <taxon>Gunneridae</taxon>
        <taxon>Pentapetalae</taxon>
        <taxon>asterids</taxon>
        <taxon>Ericales</taxon>
        <taxon>Ericaceae</taxon>
        <taxon>Vaccinioideae</taxon>
        <taxon>Vaccinieae</taxon>
        <taxon>Vaccinium</taxon>
    </lineage>
</organism>
<name>A0ACB7Z507_9ERIC</name>